<dbReference type="EMBL" id="JYDJ01000665">
    <property type="protein sequence ID" value="KRX33957.1"/>
    <property type="molecule type" value="Genomic_DNA"/>
</dbReference>
<proteinExistence type="predicted"/>
<dbReference type="EMBL" id="JYDJ01000736">
    <property type="protein sequence ID" value="KRX33674.1"/>
    <property type="molecule type" value="Genomic_DNA"/>
</dbReference>
<organism evidence="2 3">
    <name type="scientific">Trichinella murrelli</name>
    <dbReference type="NCBI Taxonomy" id="144512"/>
    <lineage>
        <taxon>Eukaryota</taxon>
        <taxon>Metazoa</taxon>
        <taxon>Ecdysozoa</taxon>
        <taxon>Nematoda</taxon>
        <taxon>Enoplea</taxon>
        <taxon>Dorylaimia</taxon>
        <taxon>Trichinellida</taxon>
        <taxon>Trichinellidae</taxon>
        <taxon>Trichinella</taxon>
    </lineage>
</organism>
<keyword evidence="3" id="KW-1185">Reference proteome</keyword>
<gene>
    <name evidence="1" type="ORF">T05_15056</name>
    <name evidence="2" type="ORF">T05_6000</name>
</gene>
<reference evidence="2 3" key="1">
    <citation type="submission" date="2015-01" db="EMBL/GenBank/DDBJ databases">
        <title>Evolution of Trichinella species and genotypes.</title>
        <authorList>
            <person name="Korhonen P.K."/>
            <person name="Edoardo P."/>
            <person name="Giuseppe L.R."/>
            <person name="Gasser R.B."/>
        </authorList>
    </citation>
    <scope>NUCLEOTIDE SEQUENCE [LARGE SCALE GENOMIC DNA]</scope>
    <source>
        <strain evidence="2">ISS417</strain>
    </source>
</reference>
<dbReference type="Proteomes" id="UP000055048">
    <property type="component" value="Unassembled WGS sequence"/>
</dbReference>
<accession>A0A0V0T506</accession>
<evidence type="ECO:0000313" key="2">
    <source>
        <dbReference type="EMBL" id="KRX33957.1"/>
    </source>
</evidence>
<evidence type="ECO:0000313" key="3">
    <source>
        <dbReference type="Proteomes" id="UP000055048"/>
    </source>
</evidence>
<comment type="caution">
    <text evidence="2">The sequence shown here is derived from an EMBL/GenBank/DDBJ whole genome shotgun (WGS) entry which is preliminary data.</text>
</comment>
<protein>
    <submittedName>
        <fullName evidence="2">Uncharacterized protein</fullName>
    </submittedName>
</protein>
<sequence>MGVCPVKVSKTLVALVKRSPDSPTQMFKHSLRMQRFGIGLKGNNIRMKRKVPEGNAFVTATG</sequence>
<evidence type="ECO:0000313" key="1">
    <source>
        <dbReference type="EMBL" id="KRX33674.1"/>
    </source>
</evidence>
<dbReference type="AlphaFoldDB" id="A0A0V0T506"/>
<name>A0A0V0T506_9BILA</name>